<protein>
    <submittedName>
        <fullName evidence="1">Uncharacterized protein</fullName>
    </submittedName>
</protein>
<gene>
    <name evidence="1" type="ORF">D2962_03205</name>
</gene>
<dbReference type="Proteomes" id="UP000280960">
    <property type="component" value="Chromosome"/>
</dbReference>
<keyword evidence="2" id="KW-1185">Reference proteome</keyword>
<organism evidence="1 2">
    <name type="scientific">Biomaibacter acetigenes</name>
    <dbReference type="NCBI Taxonomy" id="2316383"/>
    <lineage>
        <taxon>Bacteria</taxon>
        <taxon>Bacillati</taxon>
        <taxon>Bacillota</taxon>
        <taxon>Clostridia</taxon>
        <taxon>Thermosediminibacterales</taxon>
        <taxon>Tepidanaerobacteraceae</taxon>
        <taxon>Biomaibacter</taxon>
    </lineage>
</organism>
<sequence length="74" mass="8450">MGEGTKSFLTDVITFEFEHIDADILCDLESEGYAVYPSGKTLKKLKINMNKNRYCQMPTIWCMVNIPLKEGSEI</sequence>
<dbReference type="AlphaFoldDB" id="A0A3G2R3P1"/>
<evidence type="ECO:0000313" key="1">
    <source>
        <dbReference type="EMBL" id="AYO29748.1"/>
    </source>
</evidence>
<name>A0A3G2R3P1_9FIRM</name>
<evidence type="ECO:0000313" key="2">
    <source>
        <dbReference type="Proteomes" id="UP000280960"/>
    </source>
</evidence>
<accession>A0A3G2R3P1</accession>
<dbReference type="EMBL" id="CP033169">
    <property type="protein sequence ID" value="AYO29748.1"/>
    <property type="molecule type" value="Genomic_DNA"/>
</dbReference>
<dbReference type="Gene3D" id="3.40.50.20">
    <property type="match status" value="1"/>
</dbReference>
<dbReference type="InterPro" id="IPR016185">
    <property type="entry name" value="PreATP-grasp_dom_sf"/>
</dbReference>
<proteinExistence type="predicted"/>
<dbReference type="SUPFAM" id="SSF52440">
    <property type="entry name" value="PreATP-grasp domain"/>
    <property type="match status" value="1"/>
</dbReference>
<reference evidence="1 2" key="1">
    <citation type="submission" date="2018-10" db="EMBL/GenBank/DDBJ databases">
        <authorList>
            <person name="Zhang X."/>
        </authorList>
    </citation>
    <scope>NUCLEOTIDE SEQUENCE [LARGE SCALE GENOMIC DNA]</scope>
    <source>
        <strain evidence="1 2">SK-G1</strain>
    </source>
</reference>
<dbReference type="KEGG" id="bacg:D2962_03205"/>